<name>W7BNA2_9LIST</name>
<comment type="subcellular location">
    <subcellularLocation>
        <location evidence="1">Membrane</location>
        <topology evidence="1">Multi-pass membrane protein</topology>
    </subcellularLocation>
</comment>
<dbReference type="OrthoDB" id="9788252at2"/>
<evidence type="ECO:0000256" key="4">
    <source>
        <dbReference type="ARBA" id="ARBA00023136"/>
    </source>
</evidence>
<evidence type="ECO:0000256" key="1">
    <source>
        <dbReference type="ARBA" id="ARBA00004141"/>
    </source>
</evidence>
<evidence type="ECO:0000256" key="5">
    <source>
        <dbReference type="SAM" id="Phobius"/>
    </source>
</evidence>
<evidence type="ECO:0000256" key="2">
    <source>
        <dbReference type="ARBA" id="ARBA00022692"/>
    </source>
</evidence>
<organism evidence="7 8">
    <name type="scientific">Listeria aquatica FSL S10-1188</name>
    <dbReference type="NCBI Taxonomy" id="1265818"/>
    <lineage>
        <taxon>Bacteria</taxon>
        <taxon>Bacillati</taxon>
        <taxon>Bacillota</taxon>
        <taxon>Bacilli</taxon>
        <taxon>Bacillales</taxon>
        <taxon>Listeriaceae</taxon>
        <taxon>Listeria</taxon>
    </lineage>
</organism>
<feature type="transmembrane region" description="Helical" evidence="5">
    <location>
        <begin position="112"/>
        <end position="131"/>
    </location>
</feature>
<dbReference type="GO" id="GO:0140359">
    <property type="term" value="F:ABC-type transporter activity"/>
    <property type="evidence" value="ECO:0007669"/>
    <property type="project" value="InterPro"/>
</dbReference>
<feature type="transmembrane region" description="Helical" evidence="5">
    <location>
        <begin position="44"/>
        <end position="62"/>
    </location>
</feature>
<comment type="caution">
    <text evidence="7">The sequence shown here is derived from an EMBL/GenBank/DDBJ whole genome shotgun (WGS) entry which is preliminary data.</text>
</comment>
<dbReference type="PANTHER" id="PTHR43027:SF2">
    <property type="entry name" value="TRANSPORT PERMEASE PROTEIN"/>
    <property type="match status" value="1"/>
</dbReference>
<keyword evidence="8" id="KW-1185">Reference proteome</keyword>
<dbReference type="EMBL" id="AOCG01000002">
    <property type="protein sequence ID" value="EUJ21528.1"/>
    <property type="molecule type" value="Genomic_DNA"/>
</dbReference>
<accession>W7BNA2</accession>
<dbReference type="PANTHER" id="PTHR43027">
    <property type="entry name" value="DOXORUBICIN RESISTANCE ABC TRANSPORTER PERMEASE PROTEIN DRRC-RELATED"/>
    <property type="match status" value="1"/>
</dbReference>
<evidence type="ECO:0000259" key="6">
    <source>
        <dbReference type="Pfam" id="PF01061"/>
    </source>
</evidence>
<dbReference type="GO" id="GO:0016020">
    <property type="term" value="C:membrane"/>
    <property type="evidence" value="ECO:0007669"/>
    <property type="project" value="UniProtKB-SubCell"/>
</dbReference>
<gene>
    <name evidence="7" type="ORF">MAQA_02317</name>
</gene>
<dbReference type="Proteomes" id="UP000019246">
    <property type="component" value="Unassembled WGS sequence"/>
</dbReference>
<dbReference type="PATRIC" id="fig|1265818.5.peg.468"/>
<dbReference type="RefSeq" id="WP_052008405.1">
    <property type="nucleotide sequence ID" value="NZ_AOCG01000002.1"/>
</dbReference>
<keyword evidence="3 5" id="KW-1133">Transmembrane helix</keyword>
<dbReference type="InterPro" id="IPR013525">
    <property type="entry name" value="ABC2_TM"/>
</dbReference>
<keyword evidence="2 5" id="KW-0812">Transmembrane</keyword>
<keyword evidence="4 5" id="KW-0472">Membrane</keyword>
<dbReference type="InterPro" id="IPR052902">
    <property type="entry name" value="ABC-2_transporter"/>
</dbReference>
<dbReference type="STRING" id="1265818.MAQA_02317"/>
<dbReference type="Pfam" id="PF01061">
    <property type="entry name" value="ABC2_membrane"/>
    <property type="match status" value="1"/>
</dbReference>
<proteinExistence type="predicted"/>
<dbReference type="AlphaFoldDB" id="W7BNA2"/>
<reference evidence="7 8" key="1">
    <citation type="journal article" date="2014" name="Int. J. Syst. Evol. Microbiol.">
        <title>Listeria floridensis sp. nov., Listeria aquatica sp. nov., Listeria cornellensis sp. nov., Listeria riparia sp. nov. and Listeria grandensis sp. nov., from agricultural and natural environments.</title>
        <authorList>
            <person name="den Bakker H.C."/>
            <person name="Warchocki S."/>
            <person name="Wright E.M."/>
            <person name="Allred A.F."/>
            <person name="Ahlstrom C."/>
            <person name="Manuel C.S."/>
            <person name="Stasiewicz M.J."/>
            <person name="Burrell A."/>
            <person name="Roof S."/>
            <person name="Strawn L."/>
            <person name="Fortes E.D."/>
            <person name="Nightingale K.K."/>
            <person name="Kephart D."/>
            <person name="Wiedmann M."/>
        </authorList>
    </citation>
    <scope>NUCLEOTIDE SEQUENCE [LARGE SCALE GENOMIC DNA]</scope>
    <source>
        <strain evidence="7 8">FSL S10-1188</strain>
    </source>
</reference>
<protein>
    <submittedName>
        <fullName evidence="7">ABC-2 type transporter</fullName>
    </submittedName>
</protein>
<sequence length="137" mass="15511">MHKDNIVQETEEMNLGKMIVSQFIKCKSIVKTEAKAILREPSSIFFIFVLPLVLTIVFGSAFGQDVMDAEKGFKGIDTVFPINIVFIIANIGLMGIPISISELKEKGTLKRYFSYPISYMMYFFFGNGHLYCCQSDL</sequence>
<feature type="domain" description="ABC-2 type transporter transmembrane" evidence="6">
    <location>
        <begin position="26"/>
        <end position="124"/>
    </location>
</feature>
<evidence type="ECO:0000313" key="8">
    <source>
        <dbReference type="Proteomes" id="UP000019246"/>
    </source>
</evidence>
<evidence type="ECO:0000313" key="7">
    <source>
        <dbReference type="EMBL" id="EUJ21528.1"/>
    </source>
</evidence>
<feature type="transmembrane region" description="Helical" evidence="5">
    <location>
        <begin position="82"/>
        <end position="100"/>
    </location>
</feature>
<evidence type="ECO:0000256" key="3">
    <source>
        <dbReference type="ARBA" id="ARBA00022989"/>
    </source>
</evidence>